<keyword evidence="1" id="KW-0175">Coiled coil</keyword>
<sequence length="702" mass="77611">MALPAARRIGAQAALKANNVFRTLQKVNTPAGEGVEMTTLVEALPYFGLNQLVDCASHFGQRGRVIGPVAAEIAAEIGRRLRRSVDAGVSMSQNLNAKEVTTAFYAFSKLSPQMPEYRVFYDAVADGLIERRWQLEGMKAALVGTALADTETRLSDALPAVLQPVLQNLSESEKAREEISVDELRFLVHAAVRLPTLLSEKEIEALAECTERLVASSAFSVQAHLAVSWLRLTPPPNAKGVHLNALELCCKMLASHSKSHYPAHPLPPQGLSPAVEALLAREAEQNAPPLTPPVLQNITKGLVQISWGLQRYQWNHDPSRRSLGIDDWTEIIETLMAFCEAHVASKDSGSTRVPLWAREALYHVLWRAQHRRRAKSYDENLADMARLKSIRSLLSLLKRYKPSPPADPQFFQWAERVVRAHQKAGDAVELVTVISELVPFLPDHQRSTLARLVMTEPKADTSATWSSATSSSSESARAASSATARSESSESARRMFLDGASSLKAPVVLSSRPEMMQTGSAQRSHGRLWGMLASPEAAPSESLRVKEPASQIPVESSLKAEAEERQRIQATAEFREETVEERSSTPHAAVEELQEMLRSALQRVEALESRIQDQERQAANKQNEPFDDACNKSLGAESGNWLTNILTAPAEQIQSSAATLHLRRSFIFEEFRKAQSARLQSERLRVAVPPDHFPLWPITMKK</sequence>
<dbReference type="EMBL" id="CAMXCT030006715">
    <property type="protein sequence ID" value="CAL4806134.1"/>
    <property type="molecule type" value="Genomic_DNA"/>
</dbReference>
<gene>
    <name evidence="3" type="ORF">C1SCF055_LOCUS43357</name>
</gene>
<feature type="compositionally biased region" description="Low complexity" evidence="2">
    <location>
        <begin position="461"/>
        <end position="486"/>
    </location>
</feature>
<dbReference type="AlphaFoldDB" id="A0A9P1GPT6"/>
<keyword evidence="5" id="KW-1185">Reference proteome</keyword>
<proteinExistence type="predicted"/>
<evidence type="ECO:0000256" key="2">
    <source>
        <dbReference type="SAM" id="MobiDB-lite"/>
    </source>
</evidence>
<dbReference type="EMBL" id="CAMXCT010006715">
    <property type="protein sequence ID" value="CAI4018822.1"/>
    <property type="molecule type" value="Genomic_DNA"/>
</dbReference>
<accession>A0A9P1GPT6</accession>
<feature type="region of interest" description="Disordered" evidence="2">
    <location>
        <begin position="460"/>
        <end position="492"/>
    </location>
</feature>
<feature type="region of interest" description="Disordered" evidence="2">
    <location>
        <begin position="539"/>
        <end position="561"/>
    </location>
</feature>
<reference evidence="3" key="1">
    <citation type="submission" date="2022-10" db="EMBL/GenBank/DDBJ databases">
        <authorList>
            <person name="Chen Y."/>
            <person name="Dougan E. K."/>
            <person name="Chan C."/>
            <person name="Rhodes N."/>
            <person name="Thang M."/>
        </authorList>
    </citation>
    <scope>NUCLEOTIDE SEQUENCE</scope>
</reference>
<comment type="caution">
    <text evidence="3">The sequence shown here is derived from an EMBL/GenBank/DDBJ whole genome shotgun (WGS) entry which is preliminary data.</text>
</comment>
<evidence type="ECO:0000313" key="3">
    <source>
        <dbReference type="EMBL" id="CAI4018822.1"/>
    </source>
</evidence>
<protein>
    <submittedName>
        <fullName evidence="3">Uncharacterized protein</fullName>
    </submittedName>
</protein>
<name>A0A9P1GPT6_9DINO</name>
<reference evidence="4 5" key="2">
    <citation type="submission" date="2024-05" db="EMBL/GenBank/DDBJ databases">
        <authorList>
            <person name="Chen Y."/>
            <person name="Shah S."/>
            <person name="Dougan E. K."/>
            <person name="Thang M."/>
            <person name="Chan C."/>
        </authorList>
    </citation>
    <scope>NUCLEOTIDE SEQUENCE [LARGE SCALE GENOMIC DNA]</scope>
</reference>
<evidence type="ECO:0000256" key="1">
    <source>
        <dbReference type="SAM" id="Coils"/>
    </source>
</evidence>
<dbReference type="OrthoDB" id="442892at2759"/>
<dbReference type="Proteomes" id="UP001152797">
    <property type="component" value="Unassembled WGS sequence"/>
</dbReference>
<organism evidence="3">
    <name type="scientific">Cladocopium goreaui</name>
    <dbReference type="NCBI Taxonomy" id="2562237"/>
    <lineage>
        <taxon>Eukaryota</taxon>
        <taxon>Sar</taxon>
        <taxon>Alveolata</taxon>
        <taxon>Dinophyceae</taxon>
        <taxon>Suessiales</taxon>
        <taxon>Symbiodiniaceae</taxon>
        <taxon>Cladocopium</taxon>
    </lineage>
</organism>
<dbReference type="EMBL" id="CAMXCT020006715">
    <property type="protein sequence ID" value="CAL1172197.1"/>
    <property type="molecule type" value="Genomic_DNA"/>
</dbReference>
<evidence type="ECO:0000313" key="5">
    <source>
        <dbReference type="Proteomes" id="UP001152797"/>
    </source>
</evidence>
<feature type="coiled-coil region" evidence="1">
    <location>
        <begin position="590"/>
        <end position="624"/>
    </location>
</feature>
<evidence type="ECO:0000313" key="4">
    <source>
        <dbReference type="EMBL" id="CAL4806134.1"/>
    </source>
</evidence>